<dbReference type="RefSeq" id="WP_274041914.1">
    <property type="nucleotide sequence ID" value="NZ_JANCPR020000020.1"/>
</dbReference>
<protein>
    <submittedName>
        <fullName evidence="2">Uncharacterized protein</fullName>
    </submittedName>
</protein>
<gene>
    <name evidence="2" type="ORF">NMN56_021160</name>
</gene>
<organism evidence="2 3">
    <name type="scientific">Streptomyces iconiensis</name>
    <dbReference type="NCBI Taxonomy" id="1384038"/>
    <lineage>
        <taxon>Bacteria</taxon>
        <taxon>Bacillati</taxon>
        <taxon>Actinomycetota</taxon>
        <taxon>Actinomycetes</taxon>
        <taxon>Kitasatosporales</taxon>
        <taxon>Streptomycetaceae</taxon>
        <taxon>Streptomyces</taxon>
    </lineage>
</organism>
<evidence type="ECO:0000313" key="2">
    <source>
        <dbReference type="EMBL" id="MDJ1134429.1"/>
    </source>
</evidence>
<keyword evidence="3" id="KW-1185">Reference proteome</keyword>
<name>A0ABT6ZZE9_9ACTN</name>
<dbReference type="Proteomes" id="UP001214441">
    <property type="component" value="Unassembled WGS sequence"/>
</dbReference>
<evidence type="ECO:0000313" key="3">
    <source>
        <dbReference type="Proteomes" id="UP001214441"/>
    </source>
</evidence>
<proteinExistence type="predicted"/>
<reference evidence="2 3" key="1">
    <citation type="submission" date="2023-05" db="EMBL/GenBank/DDBJ databases">
        <title>Streptantibioticus silvisoli sp. nov., acidotolerant actinomycetes 1 from pine litter.</title>
        <authorList>
            <person name="Swiecimska M."/>
            <person name="Golinska P."/>
            <person name="Sangal V."/>
            <person name="Wachnowicz B."/>
            <person name="Goodfellow M."/>
        </authorList>
    </citation>
    <scope>NUCLEOTIDE SEQUENCE [LARGE SCALE GENOMIC DNA]</scope>
    <source>
        <strain evidence="2 3">DSM 42109</strain>
    </source>
</reference>
<accession>A0ABT6ZZE9</accession>
<feature type="region of interest" description="Disordered" evidence="1">
    <location>
        <begin position="74"/>
        <end position="94"/>
    </location>
</feature>
<comment type="caution">
    <text evidence="2">The sequence shown here is derived from an EMBL/GenBank/DDBJ whole genome shotgun (WGS) entry which is preliminary data.</text>
</comment>
<feature type="compositionally biased region" description="Basic and acidic residues" evidence="1">
    <location>
        <begin position="74"/>
        <end position="84"/>
    </location>
</feature>
<sequence>MTWPALSESDILAPGHCCRCEAWVLDAVPVAVVEAGSGPGGLVSACEAHARELAAYPLAPDWLREDLAVLDRLRTEGDGRDRGNGDQPVIGGLG</sequence>
<dbReference type="EMBL" id="JANCPR020000020">
    <property type="protein sequence ID" value="MDJ1134429.1"/>
    <property type="molecule type" value="Genomic_DNA"/>
</dbReference>
<evidence type="ECO:0000256" key="1">
    <source>
        <dbReference type="SAM" id="MobiDB-lite"/>
    </source>
</evidence>